<dbReference type="GO" id="GO:0030422">
    <property type="term" value="P:siRNA processing"/>
    <property type="evidence" value="ECO:0007669"/>
    <property type="project" value="TreeGrafter"/>
</dbReference>
<evidence type="ECO:0000256" key="2">
    <source>
        <dbReference type="SAM" id="MobiDB-lite"/>
    </source>
</evidence>
<name>A0A2H4SF29_CORMI</name>
<dbReference type="EMBL" id="CP023324">
    <property type="protein sequence ID" value="ATY61703.1"/>
    <property type="molecule type" value="Genomic_DNA"/>
</dbReference>
<feature type="region of interest" description="Disordered" evidence="2">
    <location>
        <begin position="1022"/>
        <end position="1043"/>
    </location>
</feature>
<sequence>MEVFLRGVPKDLADDTLRHELLPLMNKLAIEDWSCDKPKKKTQAWLTFLRPDDGTRFLTRHGKSIAPTQPRSEAATAAATAAAAQAAAAAGLLPAGTSPPKAYTRKGPEISKLRLLHADVYAEKSAKEPDHLILSHLLLEKDQRESRARAAAAAAGAGGGAGKQPARPAPAPTTTCRISTIACGKMVFQDSLAAGAAGGKALVFARQTECTTAGHAQFKRKSCILTTVTGNQMHVPYATVEDCVFDVAEGAFTMVLGETPRFYARNTAVDPETRAQWCRMPVLSGWPELSKFVAHCLVYRFRLADGDEAGRVFEAVKAHHDVSASRHALRVDQAPRHHADDYTTSMADFQRRISILGNNPLLLPFSLLFQVQKMVWNNFLHPRAATTMLEIMERLAMEAEMEGQPRPFSVEAFKRLFNDIPYPTPGVKPNEIDPFELINRVMDIEMELTGAAAGENGDPTVAAARAGRDEVLSKQQAWVLKAMVTPTRVLLAGPDAESKNRVLRMFHDRTDYFLRVTFTDEDGSDLSFNPRVSNDYVYDHYRSVMKQGIEVAGRRFSFLGFSHSSLRSHSAWFMAPFVDNRMGRQDYATVLSQLGDFREIRIPAKCAARIGQAFSETPYAVSLRGGNIVISYIEDVRGGGPLADARVFSDGVGTISQGALEEVWDVLPLNLGAPTCVQIRVAGIKGMLSLDPRLLGKQICIRAESMMKFPSRDFVEIGICEVAARPLRLVLNRQMIKILEDMGTEPAWFREVQAKALETLRGVTASVGNTCTFLEYQGVGAAIRLPRFLRRLDAHGVDYRGDPFLKALVEYVVLRELRLLKHKARIPVDKGVTLFGVMDETGYLKEGEVYVHYDHRAPGRQDGIEGSLRDGHIIVTRSPALHPGDIQLAKMVTPPEKHPLRALRNCVVFSQRGERDLPSQLSGGDLDGDKYNIIWDSDALPTTVFSPASYPRNKPQPLDRDVTRDDIANFFIEFMRTDVLGLIANRHLLYADIQPAGTSDPTCIKLAELHSTAVDYSKTGIPPVVSEMPRQPKTRPDFMAPAPPTTTYSLGEIAFVEVDEDEDEGDDGFGRPRHRYHKSEKILGELYRAVDEKSLWARVTGAGSRRNNAGAGTATAAAAGTPSVWERVQRIMDGGLAGLGIARQLDWRGRVEEARKVRRIYERGLRELMQQFSYNPRMAVTETEAFCGDILNKTGAQSRRQRDLSMRMKEEMDRLMSWIVKLIRNPEARFGGPGGNGDGALVSPARLQSLEMAVACFQIDLERDATLAATAPAPAAGGDGERRTRGRRSVGGERIQSFRVIAAACMLNELEAVTKETRGDAPTMELVHRGADTVMTG</sequence>
<dbReference type="GO" id="GO:0003723">
    <property type="term" value="F:RNA binding"/>
    <property type="evidence" value="ECO:0007669"/>
    <property type="project" value="UniProtKB-KW"/>
</dbReference>
<dbReference type="InterPro" id="IPR007855">
    <property type="entry name" value="RDRP"/>
</dbReference>
<keyword evidence="1" id="KW-0696">RNA-directed RNA polymerase</keyword>
<keyword evidence="1" id="KW-0808">Transferase</keyword>
<dbReference type="Proteomes" id="UP000323067">
    <property type="component" value="Chromosome vii"/>
</dbReference>
<gene>
    <name evidence="5" type="ORF">A9K55_009193</name>
</gene>
<keyword evidence="1" id="KW-0548">Nucleotidyltransferase</keyword>
<dbReference type="GO" id="GO:0031380">
    <property type="term" value="C:nuclear RNA-directed RNA polymerase complex"/>
    <property type="evidence" value="ECO:0007669"/>
    <property type="project" value="TreeGrafter"/>
</dbReference>
<dbReference type="VEuPathDB" id="FungiDB:A9K55_009193"/>
<feature type="region of interest" description="Disordered" evidence="2">
    <location>
        <begin position="149"/>
        <end position="171"/>
    </location>
</feature>
<dbReference type="PANTHER" id="PTHR23079:SF17">
    <property type="entry name" value="RNA-DEPENDENT RNA POLYMERASE"/>
    <property type="match status" value="1"/>
</dbReference>
<evidence type="ECO:0000313" key="6">
    <source>
        <dbReference type="Proteomes" id="UP000323067"/>
    </source>
</evidence>
<keyword evidence="1" id="KW-0694">RNA-binding</keyword>
<comment type="catalytic activity">
    <reaction evidence="1">
        <text>RNA(n) + a ribonucleoside 5'-triphosphate = RNA(n+1) + diphosphate</text>
        <dbReference type="Rhea" id="RHEA:21248"/>
        <dbReference type="Rhea" id="RHEA-COMP:14527"/>
        <dbReference type="Rhea" id="RHEA-COMP:17342"/>
        <dbReference type="ChEBI" id="CHEBI:33019"/>
        <dbReference type="ChEBI" id="CHEBI:61557"/>
        <dbReference type="ChEBI" id="CHEBI:140395"/>
        <dbReference type="EC" id="2.7.7.48"/>
    </reaction>
</comment>
<dbReference type="Pfam" id="PF05183">
    <property type="entry name" value="RdRP"/>
    <property type="match status" value="1"/>
</dbReference>
<comment type="similarity">
    <text evidence="1">Belongs to the RdRP family.</text>
</comment>
<dbReference type="OrthoDB" id="6513042at2759"/>
<dbReference type="VEuPathDB" id="FungiDB:CCM_03239"/>
<protein>
    <recommendedName>
        <fullName evidence="1">RNA-dependent RNA polymerase</fullName>
        <ecNumber evidence="1">2.7.7.48</ecNumber>
    </recommendedName>
</protein>
<dbReference type="EC" id="2.7.7.48" evidence="1"/>
<evidence type="ECO:0000259" key="4">
    <source>
        <dbReference type="Pfam" id="PF25358"/>
    </source>
</evidence>
<dbReference type="PANTHER" id="PTHR23079">
    <property type="entry name" value="RNA-DEPENDENT RNA POLYMERASE"/>
    <property type="match status" value="1"/>
</dbReference>
<evidence type="ECO:0000259" key="3">
    <source>
        <dbReference type="Pfam" id="PF05183"/>
    </source>
</evidence>
<dbReference type="GO" id="GO:0003968">
    <property type="term" value="F:RNA-directed RNA polymerase activity"/>
    <property type="evidence" value="ECO:0007669"/>
    <property type="project" value="UniProtKB-KW"/>
</dbReference>
<evidence type="ECO:0000313" key="5">
    <source>
        <dbReference type="EMBL" id="ATY61703.1"/>
    </source>
</evidence>
<dbReference type="Pfam" id="PF25358">
    <property type="entry name" value="PH_fung_RdRP"/>
    <property type="match status" value="1"/>
</dbReference>
<accession>A0A2H4SF29</accession>
<feature type="domain" description="RDRP core" evidence="3">
    <location>
        <begin position="484"/>
        <end position="1090"/>
    </location>
</feature>
<reference evidence="5 6" key="1">
    <citation type="journal article" date="2017" name="BMC Genomics">
        <title>Chromosome level assembly and secondary metabolite potential of the parasitic fungus Cordyceps militaris.</title>
        <authorList>
            <person name="Kramer G.J."/>
            <person name="Nodwell J.R."/>
        </authorList>
    </citation>
    <scope>NUCLEOTIDE SEQUENCE [LARGE SCALE GENOMIC DNA]</scope>
    <source>
        <strain evidence="5 6">ATCC 34164</strain>
    </source>
</reference>
<proteinExistence type="inferred from homology"/>
<organism evidence="5 6">
    <name type="scientific">Cordyceps militaris</name>
    <name type="common">Caterpillar fungus</name>
    <name type="synonym">Clavaria militaris</name>
    <dbReference type="NCBI Taxonomy" id="73501"/>
    <lineage>
        <taxon>Eukaryota</taxon>
        <taxon>Fungi</taxon>
        <taxon>Dikarya</taxon>
        <taxon>Ascomycota</taxon>
        <taxon>Pezizomycotina</taxon>
        <taxon>Sordariomycetes</taxon>
        <taxon>Hypocreomycetidae</taxon>
        <taxon>Hypocreales</taxon>
        <taxon>Cordycipitaceae</taxon>
        <taxon>Cordyceps</taxon>
    </lineage>
</organism>
<dbReference type="InterPro" id="IPR057596">
    <property type="entry name" value="RDRP_core"/>
</dbReference>
<feature type="domain" description="RdRP-like PH" evidence="4">
    <location>
        <begin position="175"/>
        <end position="325"/>
    </location>
</feature>
<evidence type="ECO:0000256" key="1">
    <source>
        <dbReference type="RuleBase" id="RU363098"/>
    </source>
</evidence>
<dbReference type="InterPro" id="IPR057503">
    <property type="entry name" value="PH_RdRP"/>
</dbReference>
<feature type="region of interest" description="Disordered" evidence="2">
    <location>
        <begin position="1270"/>
        <end position="1290"/>
    </location>
</feature>